<dbReference type="GO" id="GO:0008915">
    <property type="term" value="F:lipid-A-disaccharide synthase activity"/>
    <property type="evidence" value="ECO:0007669"/>
    <property type="project" value="UniProtKB-UniRule"/>
</dbReference>
<dbReference type="EC" id="2.4.1.182" evidence="2 10"/>
<dbReference type="eggNOG" id="COG0763">
    <property type="taxonomic scope" value="Bacteria"/>
</dbReference>
<evidence type="ECO:0000256" key="1">
    <source>
        <dbReference type="ARBA" id="ARBA00002056"/>
    </source>
</evidence>
<keyword evidence="6 11" id="KW-0328">Glycosyltransferase</keyword>
<proteinExistence type="predicted"/>
<keyword evidence="8" id="KW-0443">Lipid metabolism</keyword>
<evidence type="ECO:0000256" key="2">
    <source>
        <dbReference type="ARBA" id="ARBA00012687"/>
    </source>
</evidence>
<dbReference type="STRING" id="497964.CfE428DRAFT_0882"/>
<dbReference type="GO" id="GO:0009245">
    <property type="term" value="P:lipid A biosynthetic process"/>
    <property type="evidence" value="ECO:0007669"/>
    <property type="project" value="UniProtKB-UniRule"/>
</dbReference>
<keyword evidence="5" id="KW-0441">Lipid A biosynthesis</keyword>
<dbReference type="NCBIfam" id="TIGR00215">
    <property type="entry name" value="lpxB"/>
    <property type="match status" value="1"/>
</dbReference>
<dbReference type="InterPro" id="IPR003835">
    <property type="entry name" value="Glyco_trans_19"/>
</dbReference>
<dbReference type="Proteomes" id="UP000005824">
    <property type="component" value="Unassembled WGS sequence"/>
</dbReference>
<sequence>MKLYLVAGEASGDARGAELIRALRERDASIEFFGAGGREMRALVGEHFVDWADEAVVGLWDVLKKYGYFKDQFDRMLKELATIQPDALVLIDYPGFNLRLAREAHQRFRKLKIIDYISPQVWAWNRGRIPKMARYLDLMLCIFPFEKPLYEESGLHTVFVGHPILDSLAAKKTGVARDPHLVGLFPGSREKEVRRIFPVMAQAAIRMKSTHPELRFEASAASHQLADRMMSTLEQLGQGEDFCAVTVRASHDLMQRAIAGMVCSGTATLEAAFFGLPLCVVYKVAWLTWIVGKQLVRVPFLGMPNVLAGREIARELLQGDATADALAHETLRLVTNAEHREALQADLRAVIVGLGESGAATRAADAILEELHTPARS</sequence>
<keyword evidence="4" id="KW-0444">Lipid biosynthesis</keyword>
<reference evidence="11 12" key="1">
    <citation type="journal article" date="2011" name="J. Bacteriol.">
        <title>Genome sequence of Chthoniobacter flavus Ellin428, an aerobic heterotrophic soil bacterium.</title>
        <authorList>
            <person name="Kant R."/>
            <person name="van Passel M.W."/>
            <person name="Palva A."/>
            <person name="Lucas S."/>
            <person name="Lapidus A."/>
            <person name="Glavina Del Rio T."/>
            <person name="Dalin E."/>
            <person name="Tice H."/>
            <person name="Bruce D."/>
            <person name="Goodwin L."/>
            <person name="Pitluck S."/>
            <person name="Larimer F.W."/>
            <person name="Land M.L."/>
            <person name="Hauser L."/>
            <person name="Sangwan P."/>
            <person name="de Vos W.M."/>
            <person name="Janssen P.H."/>
            <person name="Smidt H."/>
        </authorList>
    </citation>
    <scope>NUCLEOTIDE SEQUENCE [LARGE SCALE GENOMIC DNA]</scope>
    <source>
        <strain evidence="11 12">Ellin428</strain>
    </source>
</reference>
<protein>
    <recommendedName>
        <fullName evidence="3 10">Lipid-A-disaccharide synthase</fullName>
        <ecNumber evidence="2 10">2.4.1.182</ecNumber>
    </recommendedName>
</protein>
<dbReference type="GO" id="GO:0016020">
    <property type="term" value="C:membrane"/>
    <property type="evidence" value="ECO:0007669"/>
    <property type="project" value="GOC"/>
</dbReference>
<comment type="catalytic activity">
    <reaction evidence="9">
        <text>a lipid X + a UDP-2-N,3-O-bis[(3R)-3-hydroxyacyl]-alpha-D-glucosamine = a lipid A disaccharide + UDP + H(+)</text>
        <dbReference type="Rhea" id="RHEA:67828"/>
        <dbReference type="ChEBI" id="CHEBI:15378"/>
        <dbReference type="ChEBI" id="CHEBI:58223"/>
        <dbReference type="ChEBI" id="CHEBI:137748"/>
        <dbReference type="ChEBI" id="CHEBI:176338"/>
        <dbReference type="ChEBI" id="CHEBI:176343"/>
        <dbReference type="EC" id="2.4.1.182"/>
    </reaction>
</comment>
<gene>
    <name evidence="11" type="ORF">CfE428DRAFT_0882</name>
</gene>
<evidence type="ECO:0000313" key="12">
    <source>
        <dbReference type="Proteomes" id="UP000005824"/>
    </source>
</evidence>
<evidence type="ECO:0000256" key="4">
    <source>
        <dbReference type="ARBA" id="ARBA00022516"/>
    </source>
</evidence>
<accession>B4CW45</accession>
<keyword evidence="12" id="KW-1185">Reference proteome</keyword>
<name>B4CW45_9BACT</name>
<dbReference type="PANTHER" id="PTHR30372">
    <property type="entry name" value="LIPID-A-DISACCHARIDE SYNTHASE"/>
    <property type="match status" value="1"/>
</dbReference>
<dbReference type="InParanoid" id="B4CW45"/>
<evidence type="ECO:0000256" key="6">
    <source>
        <dbReference type="ARBA" id="ARBA00022676"/>
    </source>
</evidence>
<organism evidence="11 12">
    <name type="scientific">Chthoniobacter flavus Ellin428</name>
    <dbReference type="NCBI Taxonomy" id="497964"/>
    <lineage>
        <taxon>Bacteria</taxon>
        <taxon>Pseudomonadati</taxon>
        <taxon>Verrucomicrobiota</taxon>
        <taxon>Spartobacteria</taxon>
        <taxon>Chthoniobacterales</taxon>
        <taxon>Chthoniobacteraceae</taxon>
        <taxon>Chthoniobacter</taxon>
    </lineage>
</organism>
<dbReference type="RefSeq" id="WP_006978209.1">
    <property type="nucleotide sequence ID" value="NZ_ABVL01000002.1"/>
</dbReference>
<dbReference type="SUPFAM" id="SSF53756">
    <property type="entry name" value="UDP-Glycosyltransferase/glycogen phosphorylase"/>
    <property type="match status" value="1"/>
</dbReference>
<dbReference type="AlphaFoldDB" id="B4CW45"/>
<evidence type="ECO:0000256" key="3">
    <source>
        <dbReference type="ARBA" id="ARBA00020902"/>
    </source>
</evidence>
<dbReference type="FunCoup" id="B4CW45">
    <property type="interactions" value="300"/>
</dbReference>
<dbReference type="GO" id="GO:0005543">
    <property type="term" value="F:phospholipid binding"/>
    <property type="evidence" value="ECO:0007669"/>
    <property type="project" value="TreeGrafter"/>
</dbReference>
<evidence type="ECO:0000256" key="8">
    <source>
        <dbReference type="ARBA" id="ARBA00023098"/>
    </source>
</evidence>
<evidence type="ECO:0000256" key="5">
    <source>
        <dbReference type="ARBA" id="ARBA00022556"/>
    </source>
</evidence>
<dbReference type="EMBL" id="ABVL01000002">
    <property type="protein sequence ID" value="EDY21637.1"/>
    <property type="molecule type" value="Genomic_DNA"/>
</dbReference>
<dbReference type="Pfam" id="PF02684">
    <property type="entry name" value="LpxB"/>
    <property type="match status" value="1"/>
</dbReference>
<evidence type="ECO:0000256" key="7">
    <source>
        <dbReference type="ARBA" id="ARBA00022679"/>
    </source>
</evidence>
<evidence type="ECO:0000256" key="10">
    <source>
        <dbReference type="NCBIfam" id="TIGR00215"/>
    </source>
</evidence>
<evidence type="ECO:0000256" key="9">
    <source>
        <dbReference type="ARBA" id="ARBA00048975"/>
    </source>
</evidence>
<dbReference type="PANTHER" id="PTHR30372:SF4">
    <property type="entry name" value="LIPID-A-DISACCHARIDE SYNTHASE, MITOCHONDRIAL-RELATED"/>
    <property type="match status" value="1"/>
</dbReference>
<comment type="function">
    <text evidence="1">Condensation of UDP-2,3-diacylglucosamine and 2,3-diacylglucosamine-1-phosphate to form lipid A disaccharide, a precursor of lipid A, a phosphorylated glycolipid that anchors the lipopolysaccharide to the outer membrane of the cell.</text>
</comment>
<comment type="caution">
    <text evidence="11">The sequence shown here is derived from an EMBL/GenBank/DDBJ whole genome shotgun (WGS) entry which is preliminary data.</text>
</comment>
<evidence type="ECO:0000313" key="11">
    <source>
        <dbReference type="EMBL" id="EDY21637.1"/>
    </source>
</evidence>
<keyword evidence="7 11" id="KW-0808">Transferase</keyword>